<dbReference type="InParanoid" id="A0A2T0GV29"/>
<keyword evidence="2" id="KW-0732">Signal</keyword>
<comment type="caution">
    <text evidence="3">The sequence shown here is derived from an EMBL/GenBank/DDBJ whole genome shotgun (WGS) entry which is preliminary data.</text>
</comment>
<keyword evidence="4" id="KW-1185">Reference proteome</keyword>
<dbReference type="AlphaFoldDB" id="A0A2T0GV29"/>
<evidence type="ECO:0000313" key="3">
    <source>
        <dbReference type="EMBL" id="PRW62962.1"/>
    </source>
</evidence>
<dbReference type="Proteomes" id="UP000239352">
    <property type="component" value="Unassembled WGS sequence"/>
</dbReference>
<reference evidence="3 4" key="1">
    <citation type="submission" date="2018-03" db="EMBL/GenBank/DDBJ databases">
        <title>Actinopolyspora mortivallis from Sahara, screening for active biomolecules.</title>
        <authorList>
            <person name="Selama O."/>
            <person name="Wellington E.M.H."/>
            <person name="Hacene H."/>
        </authorList>
    </citation>
    <scope>NUCLEOTIDE SEQUENCE [LARGE SCALE GENOMIC DNA]</scope>
    <source>
        <strain evidence="3 4">M5A</strain>
    </source>
</reference>
<evidence type="ECO:0000313" key="4">
    <source>
        <dbReference type="Proteomes" id="UP000239352"/>
    </source>
</evidence>
<gene>
    <name evidence="3" type="ORF">CEP50_12895</name>
</gene>
<organism evidence="3 4">
    <name type="scientific">Actinopolyspora mortivallis</name>
    <dbReference type="NCBI Taxonomy" id="33906"/>
    <lineage>
        <taxon>Bacteria</taxon>
        <taxon>Bacillati</taxon>
        <taxon>Actinomycetota</taxon>
        <taxon>Actinomycetes</taxon>
        <taxon>Actinopolysporales</taxon>
        <taxon>Actinopolysporaceae</taxon>
        <taxon>Actinopolyspora</taxon>
    </lineage>
</organism>
<name>A0A2T0GV29_ACTMO</name>
<accession>A0A2T0GV29</accession>
<dbReference type="STRING" id="1050202.GCA_000384035_03102"/>
<dbReference type="Pfam" id="PF10969">
    <property type="entry name" value="DUF2771"/>
    <property type="match status" value="1"/>
</dbReference>
<feature type="region of interest" description="Disordered" evidence="1">
    <location>
        <begin position="50"/>
        <end position="70"/>
    </location>
</feature>
<evidence type="ECO:0000256" key="1">
    <source>
        <dbReference type="SAM" id="MobiDB-lite"/>
    </source>
</evidence>
<feature type="chain" id="PRO_5038884286" evidence="2">
    <location>
        <begin position="22"/>
        <end position="165"/>
    </location>
</feature>
<proteinExistence type="predicted"/>
<sequence length="165" mass="18064">MRRGLTALLALTALAVTGCSAADHDPRVTFYAHGESVRVDPVTYCDPVERECSEPRPDAAGSLTVPPGEPVQISVPEQVRRAPWQVVFRYRTPSGEEAKGRTGLIEHGTRFSYTLDLPEPQAQLEQVEVQRYATLSMDDSQGLQFVIGGSWVIDVEQPDPAASRS</sequence>
<dbReference type="EMBL" id="PVSR01000022">
    <property type="protein sequence ID" value="PRW62962.1"/>
    <property type="molecule type" value="Genomic_DNA"/>
</dbReference>
<dbReference type="InterPro" id="IPR024495">
    <property type="entry name" value="DUF2771"/>
</dbReference>
<dbReference type="PROSITE" id="PS51257">
    <property type="entry name" value="PROKAR_LIPOPROTEIN"/>
    <property type="match status" value="1"/>
</dbReference>
<dbReference type="RefSeq" id="WP_106114191.1">
    <property type="nucleotide sequence ID" value="NZ_PVSR01000022.1"/>
</dbReference>
<protein>
    <submittedName>
        <fullName evidence="3">DUF2771 domain-containing protein</fullName>
    </submittedName>
</protein>
<feature type="signal peptide" evidence="2">
    <location>
        <begin position="1"/>
        <end position="21"/>
    </location>
</feature>
<evidence type="ECO:0000256" key="2">
    <source>
        <dbReference type="SAM" id="SignalP"/>
    </source>
</evidence>